<reference evidence="3" key="2">
    <citation type="submission" date="2016-02" db="EMBL/GenBank/DDBJ databases">
        <title>Draft genome sequence of five rapidly growing Mycobacterium species.</title>
        <authorList>
            <person name="Katahira K."/>
            <person name="Gotou Y."/>
            <person name="Iida K."/>
            <person name="Ogura Y."/>
            <person name="Hayashi T."/>
        </authorList>
    </citation>
    <scope>NUCLEOTIDE SEQUENCE [LARGE SCALE GENOMIC DNA]</scope>
    <source>
        <strain evidence="3">JCM15298</strain>
    </source>
</reference>
<dbReference type="Proteomes" id="UP000069443">
    <property type="component" value="Unassembled WGS sequence"/>
</dbReference>
<evidence type="ECO:0000313" key="2">
    <source>
        <dbReference type="EMBL" id="GAS97404.1"/>
    </source>
</evidence>
<evidence type="ECO:0000313" key="3">
    <source>
        <dbReference type="Proteomes" id="UP000069443"/>
    </source>
</evidence>
<gene>
    <name evidence="2" type="primary">lipB</name>
    <name evidence="2" type="ORF">RMCC_4370</name>
</gene>
<comment type="caution">
    <text evidence="2">The sequence shown here is derived from an EMBL/GenBank/DDBJ whole genome shotgun (WGS) entry which is preliminary data.</text>
</comment>
<accession>A0A100WGA6</accession>
<name>A0A100WGA6_MYCCR</name>
<evidence type="ECO:0000256" key="1">
    <source>
        <dbReference type="SAM" id="MobiDB-lite"/>
    </source>
</evidence>
<protein>
    <submittedName>
        <fullName evidence="2">Octanoyltransferase</fullName>
    </submittedName>
</protein>
<reference evidence="3" key="1">
    <citation type="journal article" date="2016" name="Genome Announc.">
        <title>Draft Genome Sequences of Five Rapidly Growing Mycobacterium Species, M. thermoresistibile, M. fortuitum subsp. acetamidolyticum, M. canariasense, M. brisbanense, and M. novocastrense.</title>
        <authorList>
            <person name="Katahira K."/>
            <person name="Ogura Y."/>
            <person name="Gotoh Y."/>
            <person name="Hayashi T."/>
        </authorList>
    </citation>
    <scope>NUCLEOTIDE SEQUENCE [LARGE SCALE GENOMIC DNA]</scope>
    <source>
        <strain evidence="3">JCM15298</strain>
    </source>
</reference>
<dbReference type="EMBL" id="BCSY01000072">
    <property type="protein sequence ID" value="GAS97404.1"/>
    <property type="molecule type" value="Genomic_DNA"/>
</dbReference>
<dbReference type="GO" id="GO:0016740">
    <property type="term" value="F:transferase activity"/>
    <property type="evidence" value="ECO:0007669"/>
    <property type="project" value="UniProtKB-KW"/>
</dbReference>
<feature type="compositionally biased region" description="Basic and acidic residues" evidence="1">
    <location>
        <begin position="77"/>
        <end position="87"/>
    </location>
</feature>
<keyword evidence="3" id="KW-1185">Reference proteome</keyword>
<keyword evidence="2" id="KW-0808">Transferase</keyword>
<dbReference type="AlphaFoldDB" id="A0A100WGA6"/>
<proteinExistence type="predicted"/>
<sequence length="135" mass="14485">MAAVGGRRWLAVEQRRQQRTAGRIHPVPAQQRQQCGLALRHPPQLPGPLQVLHQQVFGVVTQLGQCGRRPQRAPGQRVERGGGDRVQRGGPGQRHQVTGCHGLAVHGRTDPAGMGQVEQHGRAEHATAAPALQAG</sequence>
<organism evidence="2 3">
    <name type="scientific">Mycolicibacterium canariasense</name>
    <name type="common">Mycobacterium canariasense</name>
    <dbReference type="NCBI Taxonomy" id="228230"/>
    <lineage>
        <taxon>Bacteria</taxon>
        <taxon>Bacillati</taxon>
        <taxon>Actinomycetota</taxon>
        <taxon>Actinomycetes</taxon>
        <taxon>Mycobacteriales</taxon>
        <taxon>Mycobacteriaceae</taxon>
        <taxon>Mycolicibacterium</taxon>
    </lineage>
</organism>
<feature type="region of interest" description="Disordered" evidence="1">
    <location>
        <begin position="67"/>
        <end position="135"/>
    </location>
</feature>